<name>F3GQQ2_PSESJ</name>
<organism evidence="1 2">
    <name type="scientific">Pseudomonas syringae pv. pisi str. 1704B</name>
    <dbReference type="NCBI Taxonomy" id="629263"/>
    <lineage>
        <taxon>Bacteria</taxon>
        <taxon>Pseudomonadati</taxon>
        <taxon>Pseudomonadota</taxon>
        <taxon>Gammaproteobacteria</taxon>
        <taxon>Pseudomonadales</taxon>
        <taxon>Pseudomonadaceae</taxon>
        <taxon>Pseudomonas</taxon>
        <taxon>Pseudomonas syringae</taxon>
    </lineage>
</organism>
<dbReference type="Proteomes" id="UP000004986">
    <property type="component" value="Unassembled WGS sequence"/>
</dbReference>
<evidence type="ECO:0000313" key="1">
    <source>
        <dbReference type="EMBL" id="EGH49405.1"/>
    </source>
</evidence>
<protein>
    <submittedName>
        <fullName evidence="1">Peptide synthase</fullName>
    </submittedName>
</protein>
<dbReference type="EMBL" id="AEAI01004229">
    <property type="protein sequence ID" value="EGH49405.1"/>
    <property type="molecule type" value="Genomic_DNA"/>
</dbReference>
<accession>F3GQQ2</accession>
<sequence length="47" mass="4774">NCLADGSGGLTPSDFPLAALDQAQLDALPVPPSHIEDVYPLTPTQAG</sequence>
<feature type="non-terminal residue" evidence="1">
    <location>
        <position position="1"/>
    </location>
</feature>
<comment type="caution">
    <text evidence="1">The sequence shown here is derived from an EMBL/GenBank/DDBJ whole genome shotgun (WGS) entry which is preliminary data.</text>
</comment>
<feature type="non-terminal residue" evidence="1">
    <location>
        <position position="47"/>
    </location>
</feature>
<gene>
    <name evidence="1" type="ORF">PSYPI_46359</name>
</gene>
<dbReference type="HOGENOM" id="CLU_3177364_0_0_6"/>
<reference evidence="1 2" key="1">
    <citation type="journal article" date="2011" name="PLoS Pathog.">
        <title>Dynamic evolution of pathogenicity revealed by sequencing and comparative genomics of 19 Pseudomonas syringae isolates.</title>
        <authorList>
            <person name="Baltrus D.A."/>
            <person name="Nishimura M.T."/>
            <person name="Romanchuk A."/>
            <person name="Chang J.H."/>
            <person name="Mukhtar M.S."/>
            <person name="Cherkis K."/>
            <person name="Roach J."/>
            <person name="Grant S.R."/>
            <person name="Jones C.D."/>
            <person name="Dangl J.L."/>
        </authorList>
    </citation>
    <scope>NUCLEOTIDE SEQUENCE [LARGE SCALE GENOMIC DNA]</scope>
    <source>
        <strain evidence="1 2">1704B</strain>
    </source>
</reference>
<proteinExistence type="predicted"/>
<keyword evidence="2" id="KW-1185">Reference proteome</keyword>
<dbReference type="AlphaFoldDB" id="F3GQQ2"/>
<evidence type="ECO:0000313" key="2">
    <source>
        <dbReference type="Proteomes" id="UP000004986"/>
    </source>
</evidence>